<organism evidence="1 2">
    <name type="scientific">Bosea robiniae</name>
    <dbReference type="NCBI Taxonomy" id="1036780"/>
    <lineage>
        <taxon>Bacteria</taxon>
        <taxon>Pseudomonadati</taxon>
        <taxon>Pseudomonadota</taxon>
        <taxon>Alphaproteobacteria</taxon>
        <taxon>Hyphomicrobiales</taxon>
        <taxon>Boseaceae</taxon>
        <taxon>Bosea</taxon>
    </lineage>
</organism>
<sequence length="171" mass="18670">MTMNRRTILGGVAISPAAISICKAAPYVPGPALAASAEEPLIALGRDHAAAVSVWIDLRREVHRLGDLREDIAEERGVAPLDHTAIHKIGDEVGYTPIWEAWNELSNKLEQIGDEIRAIPPRSLAGLRAWASAARFAGLFDGMPSERKFDYSEQWLLDALDHVERLAEGAV</sequence>
<proteinExistence type="predicted"/>
<name>A0ABY0PDN0_9HYPH</name>
<reference evidence="1 2" key="1">
    <citation type="submission" date="2016-10" db="EMBL/GenBank/DDBJ databases">
        <authorList>
            <person name="Varghese N."/>
            <person name="Submissions S."/>
        </authorList>
    </citation>
    <scope>NUCLEOTIDE SEQUENCE [LARGE SCALE GENOMIC DNA]</scope>
    <source>
        <strain evidence="1 2">DSM 26672</strain>
    </source>
</reference>
<keyword evidence="2" id="KW-1185">Reference proteome</keyword>
<dbReference type="EMBL" id="FNBZ01000016">
    <property type="protein sequence ID" value="SDH78909.1"/>
    <property type="molecule type" value="Genomic_DNA"/>
</dbReference>
<comment type="caution">
    <text evidence="1">The sequence shown here is derived from an EMBL/GenBank/DDBJ whole genome shotgun (WGS) entry which is preliminary data.</text>
</comment>
<gene>
    <name evidence="1" type="ORF">SAMN05421844_1163</name>
</gene>
<dbReference type="Proteomes" id="UP000199468">
    <property type="component" value="Unassembled WGS sequence"/>
</dbReference>
<dbReference type="RefSeq" id="WP_113585750.1">
    <property type="nucleotide sequence ID" value="NZ_FNBZ01000016.1"/>
</dbReference>
<accession>A0ABY0PDN0</accession>
<evidence type="ECO:0000313" key="2">
    <source>
        <dbReference type="Proteomes" id="UP000199468"/>
    </source>
</evidence>
<evidence type="ECO:0008006" key="3">
    <source>
        <dbReference type="Google" id="ProtNLM"/>
    </source>
</evidence>
<evidence type="ECO:0000313" key="1">
    <source>
        <dbReference type="EMBL" id="SDH78909.1"/>
    </source>
</evidence>
<protein>
    <recommendedName>
        <fullName evidence="3">Twin-arginine translocation pathway signal protein</fullName>
    </recommendedName>
</protein>